<evidence type="ECO:0000259" key="2">
    <source>
        <dbReference type="Pfam" id="PF13290"/>
    </source>
</evidence>
<evidence type="ECO:0000256" key="1">
    <source>
        <dbReference type="SAM" id="SignalP"/>
    </source>
</evidence>
<feature type="chain" id="PRO_5019777415" evidence="1">
    <location>
        <begin position="25"/>
        <end position="518"/>
    </location>
</feature>
<dbReference type="GeneID" id="92927723"/>
<dbReference type="AlphaFoldDB" id="A0A495WP04"/>
<evidence type="ECO:0000313" key="4">
    <source>
        <dbReference type="Proteomes" id="UP000269493"/>
    </source>
</evidence>
<name>A0A495WP04_9BACT</name>
<dbReference type="Proteomes" id="UP000269493">
    <property type="component" value="Unassembled WGS sequence"/>
</dbReference>
<gene>
    <name evidence="3" type="ORF">BC742_0581</name>
</gene>
<reference evidence="3 4" key="1">
    <citation type="submission" date="2018-10" db="EMBL/GenBank/DDBJ databases">
        <title>Genomic Encyclopedia of Archaeal and Bacterial Type Strains, Phase II (KMG-II): from individual species to whole genera.</title>
        <authorList>
            <person name="Goeker M."/>
        </authorList>
    </citation>
    <scope>NUCLEOTIDE SEQUENCE [LARGE SCALE GENOMIC DNA]</scope>
    <source>
        <strain evidence="3 4">NSB1</strain>
    </source>
</reference>
<organism evidence="3 4">
    <name type="scientific">Coprobacter fastidiosus NSB1 = JCM 33896</name>
    <dbReference type="NCBI Taxonomy" id="1349822"/>
    <lineage>
        <taxon>Bacteria</taxon>
        <taxon>Pseudomonadati</taxon>
        <taxon>Bacteroidota</taxon>
        <taxon>Bacteroidia</taxon>
        <taxon>Bacteroidales</taxon>
        <taxon>Barnesiellaceae</taxon>
        <taxon>Coprobacter</taxon>
    </lineage>
</organism>
<dbReference type="Pfam" id="PF13290">
    <property type="entry name" value="CHB_HEX_C_1"/>
    <property type="match status" value="1"/>
</dbReference>
<proteinExistence type="predicted"/>
<evidence type="ECO:0000313" key="3">
    <source>
        <dbReference type="EMBL" id="RKT61528.1"/>
    </source>
</evidence>
<accession>A0A495WP04</accession>
<feature type="domain" description="GH29D-like beta-sandwich" evidence="2">
    <location>
        <begin position="187"/>
        <end position="252"/>
    </location>
</feature>
<dbReference type="InterPro" id="IPR059177">
    <property type="entry name" value="GH29D-like_dom"/>
</dbReference>
<dbReference type="EMBL" id="RBXN01000001">
    <property type="protein sequence ID" value="RKT61528.1"/>
    <property type="molecule type" value="Genomic_DNA"/>
</dbReference>
<feature type="signal peptide" evidence="1">
    <location>
        <begin position="1"/>
        <end position="24"/>
    </location>
</feature>
<dbReference type="OrthoDB" id="1072397at2"/>
<keyword evidence="1" id="KW-0732">Signal</keyword>
<keyword evidence="4" id="KW-1185">Reference proteome</keyword>
<dbReference type="RefSeq" id="WP_022601036.1">
    <property type="nucleotide sequence ID" value="NZ_KI440792.1"/>
</dbReference>
<protein>
    <submittedName>
        <fullName evidence="3">Chitobiase/beta-hexosaminidase-like protein</fullName>
    </submittedName>
</protein>
<comment type="caution">
    <text evidence="3">The sequence shown here is derived from an EMBL/GenBank/DDBJ whole genome shotgun (WGS) entry which is preliminary data.</text>
</comment>
<sequence>MKKTTFFKSLLVTALTLFGSKSFADNYVQITSMDELTTGSYVVVGGTSSNAMSTTQSTTKNPYMEIEAVSIEGDKITNPDASVIWTITKDNDGTFSLSANGQYISSNGSENSAKLIDAIANTAKYNVTINGGKFKFNNIEPNERFLQYNASAKRFACYKSTSNQQDLQLFKLEVIEENTTAVPSITPLSGTYYTEQEVSMTCETADAKIYYTTNGDVPTAESTPYTTPFKVSTTTTIKAIAIADGLKASSVKEVVLTFPIATEVANIAEFMSTATEGDAVYKITGPVTVVYQNGINLYIQDESGSLLVYGDAVGEYKEGDVITGLIGEYGVYQDITQMLPLYAPDAVSGTPAEPVTMNISEITTADVYKYIKLSEAVFKEDATFETGKTTNGVVVSGDKEMTIRNSFRVIDGTFEASKKWDIIGFVSVYQGTPQIYPISITESTLDGVKAATTDDNITIYSSNGKIYVNAIGGEKIELFNITGQKVAEKVAVSGINVLDAVYDITLVKVGSKVVKVVK</sequence>